<dbReference type="Pfam" id="PF12019">
    <property type="entry name" value="GspH"/>
    <property type="match status" value="1"/>
</dbReference>
<dbReference type="InterPro" id="IPR012902">
    <property type="entry name" value="N_methyl_site"/>
</dbReference>
<comment type="similarity">
    <text evidence="9">Belongs to the GSP H family.</text>
</comment>
<dbReference type="NCBIfam" id="TIGR02532">
    <property type="entry name" value="IV_pilin_GFxxxE"/>
    <property type="match status" value="1"/>
</dbReference>
<evidence type="ECO:0000256" key="7">
    <source>
        <dbReference type="ARBA" id="ARBA00022989"/>
    </source>
</evidence>
<dbReference type="Proteomes" id="UP000268973">
    <property type="component" value="Unassembled WGS sequence"/>
</dbReference>
<keyword evidence="13" id="KW-1185">Reference proteome</keyword>
<organism evidence="12 13">
    <name type="scientific">Vibrio aquaticus</name>
    <dbReference type="NCBI Taxonomy" id="2496559"/>
    <lineage>
        <taxon>Bacteria</taxon>
        <taxon>Pseudomonadati</taxon>
        <taxon>Pseudomonadota</taxon>
        <taxon>Gammaproteobacteria</taxon>
        <taxon>Vibrionales</taxon>
        <taxon>Vibrionaceae</taxon>
        <taxon>Vibrio</taxon>
    </lineage>
</organism>
<proteinExistence type="inferred from homology"/>
<sequence>MSRGFTFFELVITLVVLGVVLAIAAPNFSSMNQETQMRRFADELHNYLVQSKSEAVWRNQNLWSHISLSTNPSPAGEWTFTLTTSDVNNAGTKLLELSSRAYKDIVLESNYSSDQIKFDGTRGKVKDGHLRFYIDSQTNNVLRLKSAYSSSRIMICGEGGSLYGYPSC</sequence>
<dbReference type="SUPFAM" id="SSF54523">
    <property type="entry name" value="Pili subunits"/>
    <property type="match status" value="1"/>
</dbReference>
<dbReference type="Gene3D" id="3.30.700.10">
    <property type="entry name" value="Glycoprotein, Type 4 Pilin"/>
    <property type="match status" value="1"/>
</dbReference>
<dbReference type="RefSeq" id="WP_126574680.1">
    <property type="nucleotide sequence ID" value="NZ_RXZH01000005.1"/>
</dbReference>
<dbReference type="Pfam" id="PF07963">
    <property type="entry name" value="N_methyl"/>
    <property type="match status" value="1"/>
</dbReference>
<keyword evidence="3" id="KW-1003">Cell membrane</keyword>
<dbReference type="PIRSF" id="PIRSF024622">
    <property type="entry name" value="Tfp_FimT"/>
    <property type="match status" value="1"/>
</dbReference>
<name>A0A432CWH0_9VIBR</name>
<keyword evidence="4" id="KW-0488">Methylation</keyword>
<keyword evidence="5" id="KW-0997">Cell inner membrane</keyword>
<dbReference type="OrthoDB" id="5871678at2"/>
<feature type="domain" description="General secretion pathway GspH" evidence="11">
    <location>
        <begin position="41"/>
        <end position="136"/>
    </location>
</feature>
<dbReference type="InterPro" id="IPR045584">
    <property type="entry name" value="Pilin-like"/>
</dbReference>
<evidence type="ECO:0000313" key="12">
    <source>
        <dbReference type="EMBL" id="RTZ15341.1"/>
    </source>
</evidence>
<reference evidence="12 13" key="1">
    <citation type="submission" date="2018-12" db="EMBL/GenBank/DDBJ databases">
        <title>Vibrio sp. isolated from China Sea.</title>
        <authorList>
            <person name="Li Y."/>
        </authorList>
    </citation>
    <scope>NUCLEOTIDE SEQUENCE [LARGE SCALE GENOMIC DNA]</scope>
    <source>
        <strain evidence="12 13">BEI207</strain>
    </source>
</reference>
<protein>
    <recommendedName>
        <fullName evidence="2">Type II secretion system protein H</fullName>
    </recommendedName>
    <alternativeName>
        <fullName evidence="10">General secretion pathway protein H</fullName>
    </alternativeName>
</protein>
<evidence type="ECO:0000256" key="8">
    <source>
        <dbReference type="ARBA" id="ARBA00023136"/>
    </source>
</evidence>
<evidence type="ECO:0000256" key="4">
    <source>
        <dbReference type="ARBA" id="ARBA00022481"/>
    </source>
</evidence>
<keyword evidence="6" id="KW-0812">Transmembrane</keyword>
<dbReference type="InterPro" id="IPR016824">
    <property type="entry name" value="Tfp-pilus_assembly_FimT"/>
</dbReference>
<evidence type="ECO:0000256" key="5">
    <source>
        <dbReference type="ARBA" id="ARBA00022519"/>
    </source>
</evidence>
<gene>
    <name evidence="12" type="ORF">EJ063_12845</name>
</gene>
<evidence type="ECO:0000256" key="10">
    <source>
        <dbReference type="ARBA" id="ARBA00030775"/>
    </source>
</evidence>
<evidence type="ECO:0000313" key="13">
    <source>
        <dbReference type="Proteomes" id="UP000268973"/>
    </source>
</evidence>
<evidence type="ECO:0000256" key="3">
    <source>
        <dbReference type="ARBA" id="ARBA00022475"/>
    </source>
</evidence>
<evidence type="ECO:0000256" key="9">
    <source>
        <dbReference type="ARBA" id="ARBA00025772"/>
    </source>
</evidence>
<evidence type="ECO:0000259" key="11">
    <source>
        <dbReference type="Pfam" id="PF12019"/>
    </source>
</evidence>
<dbReference type="EMBL" id="RXZH01000005">
    <property type="protein sequence ID" value="RTZ15341.1"/>
    <property type="molecule type" value="Genomic_DNA"/>
</dbReference>
<keyword evidence="8" id="KW-0472">Membrane</keyword>
<evidence type="ECO:0000256" key="1">
    <source>
        <dbReference type="ARBA" id="ARBA00004377"/>
    </source>
</evidence>
<dbReference type="GO" id="GO:0015628">
    <property type="term" value="P:protein secretion by the type II secretion system"/>
    <property type="evidence" value="ECO:0007669"/>
    <property type="project" value="InterPro"/>
</dbReference>
<dbReference type="GO" id="GO:0015627">
    <property type="term" value="C:type II protein secretion system complex"/>
    <property type="evidence" value="ECO:0007669"/>
    <property type="project" value="InterPro"/>
</dbReference>
<dbReference type="AlphaFoldDB" id="A0A432CWH0"/>
<keyword evidence="7" id="KW-1133">Transmembrane helix</keyword>
<evidence type="ECO:0000256" key="2">
    <source>
        <dbReference type="ARBA" id="ARBA00021549"/>
    </source>
</evidence>
<dbReference type="GO" id="GO:0005886">
    <property type="term" value="C:plasma membrane"/>
    <property type="evidence" value="ECO:0007669"/>
    <property type="project" value="UniProtKB-SubCell"/>
</dbReference>
<comment type="caution">
    <text evidence="12">The sequence shown here is derived from an EMBL/GenBank/DDBJ whole genome shotgun (WGS) entry which is preliminary data.</text>
</comment>
<comment type="subcellular location">
    <subcellularLocation>
        <location evidence="1">Cell inner membrane</location>
        <topology evidence="1">Single-pass membrane protein</topology>
    </subcellularLocation>
</comment>
<evidence type="ECO:0000256" key="6">
    <source>
        <dbReference type="ARBA" id="ARBA00022692"/>
    </source>
</evidence>
<accession>A0A432CWH0</accession>
<dbReference type="InterPro" id="IPR022346">
    <property type="entry name" value="T2SS_GspH"/>
</dbReference>